<name>A0A844Y7S7_9SPHN</name>
<dbReference type="AlphaFoldDB" id="A0A844Y7S7"/>
<reference evidence="2 3" key="1">
    <citation type="submission" date="2019-12" db="EMBL/GenBank/DDBJ databases">
        <title>Genomic-based taxomic classification of the family Erythrobacteraceae.</title>
        <authorList>
            <person name="Xu L."/>
        </authorList>
    </citation>
    <scope>NUCLEOTIDE SEQUENCE [LARGE SCALE GENOMIC DNA]</scope>
    <source>
        <strain evidence="2 3">JCM 17468</strain>
    </source>
</reference>
<evidence type="ECO:0000313" key="3">
    <source>
        <dbReference type="Proteomes" id="UP000430272"/>
    </source>
</evidence>
<dbReference type="EMBL" id="WTYD01000001">
    <property type="protein sequence ID" value="MXO53333.1"/>
    <property type="molecule type" value="Genomic_DNA"/>
</dbReference>
<feature type="compositionally biased region" description="Basic residues" evidence="1">
    <location>
        <begin position="80"/>
        <end position="91"/>
    </location>
</feature>
<sequence>MDEPDIPSDSPPKARQPRRNADYRWTVPKVSAFLRALSECGSVAEAARSVGMSRQAAYRLRARLDGEKFQAAFEDARRRGLAVKAKARADRKRVDTRPISPWEGPGLDSLDHLRTKNKATQSEE</sequence>
<organism evidence="2 3">
    <name type="scientific">Qipengyuania pelagi</name>
    <dbReference type="NCBI Taxonomy" id="994320"/>
    <lineage>
        <taxon>Bacteria</taxon>
        <taxon>Pseudomonadati</taxon>
        <taxon>Pseudomonadota</taxon>
        <taxon>Alphaproteobacteria</taxon>
        <taxon>Sphingomonadales</taxon>
        <taxon>Erythrobacteraceae</taxon>
        <taxon>Qipengyuania</taxon>
    </lineage>
</organism>
<dbReference type="Proteomes" id="UP000430272">
    <property type="component" value="Unassembled WGS sequence"/>
</dbReference>
<evidence type="ECO:0000313" key="2">
    <source>
        <dbReference type="EMBL" id="MXO53333.1"/>
    </source>
</evidence>
<feature type="region of interest" description="Disordered" evidence="1">
    <location>
        <begin position="80"/>
        <end position="124"/>
    </location>
</feature>
<comment type="caution">
    <text evidence="2">The sequence shown here is derived from an EMBL/GenBank/DDBJ whole genome shotgun (WGS) entry which is preliminary data.</text>
</comment>
<dbReference type="RefSeq" id="WP_160660206.1">
    <property type="nucleotide sequence ID" value="NZ_BAABDV010000001.1"/>
</dbReference>
<proteinExistence type="predicted"/>
<gene>
    <name evidence="2" type="ORF">GRI47_04840</name>
</gene>
<feature type="region of interest" description="Disordered" evidence="1">
    <location>
        <begin position="1"/>
        <end position="22"/>
    </location>
</feature>
<dbReference type="OrthoDB" id="7282816at2"/>
<keyword evidence="3" id="KW-1185">Reference proteome</keyword>
<accession>A0A844Y7S7</accession>
<evidence type="ECO:0000256" key="1">
    <source>
        <dbReference type="SAM" id="MobiDB-lite"/>
    </source>
</evidence>
<protein>
    <submittedName>
        <fullName evidence="2">Helix-turn-helix domain-containing protein</fullName>
    </submittedName>
</protein>